<dbReference type="OrthoDB" id="2081133at2"/>
<feature type="domain" description="Tyrosine specific protein phosphatases" evidence="2">
    <location>
        <begin position="68"/>
        <end position="122"/>
    </location>
</feature>
<dbReference type="SMART" id="SM00195">
    <property type="entry name" value="DSPc"/>
    <property type="match status" value="1"/>
</dbReference>
<evidence type="ECO:0000313" key="4">
    <source>
        <dbReference type="Proteomes" id="UP000219036"/>
    </source>
</evidence>
<name>A0A285NE42_9AQUI</name>
<evidence type="ECO:0000256" key="1">
    <source>
        <dbReference type="ARBA" id="ARBA00022801"/>
    </source>
</evidence>
<dbReference type="AlphaFoldDB" id="A0A285NE42"/>
<dbReference type="CDD" id="cd14498">
    <property type="entry name" value="DSP"/>
    <property type="match status" value="1"/>
</dbReference>
<dbReference type="PROSITE" id="PS00383">
    <property type="entry name" value="TYR_PHOSPHATASE_1"/>
    <property type="match status" value="1"/>
</dbReference>
<organism evidence="3 4">
    <name type="scientific">Persephonella hydrogeniphila</name>
    <dbReference type="NCBI Taxonomy" id="198703"/>
    <lineage>
        <taxon>Bacteria</taxon>
        <taxon>Pseudomonadati</taxon>
        <taxon>Aquificota</taxon>
        <taxon>Aquificia</taxon>
        <taxon>Aquificales</taxon>
        <taxon>Hydrogenothermaceae</taxon>
        <taxon>Persephonella</taxon>
    </lineage>
</organism>
<dbReference type="InterPro" id="IPR016130">
    <property type="entry name" value="Tyr_Pase_AS"/>
</dbReference>
<dbReference type="InterPro" id="IPR029021">
    <property type="entry name" value="Prot-tyrosine_phosphatase-like"/>
</dbReference>
<dbReference type="RefSeq" id="WP_097000182.1">
    <property type="nucleotide sequence ID" value="NZ_OBEI01000003.1"/>
</dbReference>
<evidence type="ECO:0000259" key="2">
    <source>
        <dbReference type="PROSITE" id="PS50056"/>
    </source>
</evidence>
<dbReference type="Pfam" id="PF22785">
    <property type="entry name" value="Tc-R-P"/>
    <property type="match status" value="1"/>
</dbReference>
<sequence length="144" mass="16616">MIRWITDYLGGSRAPEPDELLLWKNEGVNVVVNLLKGDYGDFIAEKQKETGFEVIRIPFDMYQIIPEEDFLAVYQYIDEIKNDKKIVVHCKYGQARSGTFLAGYLIYTGVSYEDALNKVMEKGFNPTTFHQINFLKNLSEGRYG</sequence>
<keyword evidence="4" id="KW-1185">Reference proteome</keyword>
<keyword evidence="1" id="KW-0378">Hydrolase</keyword>
<dbReference type="GO" id="GO:0016787">
    <property type="term" value="F:hydrolase activity"/>
    <property type="evidence" value="ECO:0007669"/>
    <property type="project" value="UniProtKB-KW"/>
</dbReference>
<proteinExistence type="predicted"/>
<dbReference type="PROSITE" id="PS50056">
    <property type="entry name" value="TYR_PHOSPHATASE_2"/>
    <property type="match status" value="1"/>
</dbReference>
<dbReference type="Gene3D" id="3.90.190.10">
    <property type="entry name" value="Protein tyrosine phosphatase superfamily"/>
    <property type="match status" value="1"/>
</dbReference>
<dbReference type="InterPro" id="IPR000387">
    <property type="entry name" value="Tyr_Pase_dom"/>
</dbReference>
<dbReference type="Proteomes" id="UP000219036">
    <property type="component" value="Unassembled WGS sequence"/>
</dbReference>
<dbReference type="FunFam" id="3.90.190.10:FF:000157">
    <property type="entry name" value="Protein-tyrosine phosphatase"/>
    <property type="match status" value="1"/>
</dbReference>
<dbReference type="EMBL" id="OBEI01000003">
    <property type="protein sequence ID" value="SNZ07762.1"/>
    <property type="molecule type" value="Genomic_DNA"/>
</dbReference>
<dbReference type="InterPro" id="IPR020422">
    <property type="entry name" value="TYR_PHOSPHATASE_DUAL_dom"/>
</dbReference>
<accession>A0A285NE42</accession>
<dbReference type="SUPFAM" id="SSF52799">
    <property type="entry name" value="(Phosphotyrosine protein) phosphatases II"/>
    <property type="match status" value="1"/>
</dbReference>
<protein>
    <submittedName>
        <fullName evidence="3">Dual specificity phosphatase, catalytic domain</fullName>
    </submittedName>
</protein>
<evidence type="ECO:0000313" key="3">
    <source>
        <dbReference type="EMBL" id="SNZ07762.1"/>
    </source>
</evidence>
<reference evidence="4" key="1">
    <citation type="submission" date="2017-09" db="EMBL/GenBank/DDBJ databases">
        <authorList>
            <person name="Varghese N."/>
            <person name="Submissions S."/>
        </authorList>
    </citation>
    <scope>NUCLEOTIDE SEQUENCE [LARGE SCALE GENOMIC DNA]</scope>
    <source>
        <strain evidence="4">DSM 15103</strain>
    </source>
</reference>
<gene>
    <name evidence="3" type="ORF">SAMN06265182_1006</name>
</gene>